<feature type="compositionally biased region" description="Low complexity" evidence="17">
    <location>
        <begin position="1341"/>
        <end position="1360"/>
    </location>
</feature>
<evidence type="ECO:0000256" key="13">
    <source>
        <dbReference type="ARBA" id="ARBA00023289"/>
    </source>
</evidence>
<evidence type="ECO:0000256" key="12">
    <source>
        <dbReference type="ARBA" id="ARBA00023288"/>
    </source>
</evidence>
<feature type="compositionally biased region" description="Acidic residues" evidence="17">
    <location>
        <begin position="502"/>
        <end position="666"/>
    </location>
</feature>
<dbReference type="Proteomes" id="UP001274896">
    <property type="component" value="Unassembled WGS sequence"/>
</dbReference>
<feature type="compositionally biased region" description="Acidic residues" evidence="17">
    <location>
        <begin position="673"/>
        <end position="878"/>
    </location>
</feature>
<dbReference type="InterPro" id="IPR052281">
    <property type="entry name" value="GAREM"/>
</dbReference>
<dbReference type="PROSITE" id="PS51420">
    <property type="entry name" value="RHO"/>
    <property type="match status" value="1"/>
</dbReference>
<evidence type="ECO:0000256" key="1">
    <source>
        <dbReference type="ARBA" id="ARBA00001946"/>
    </source>
</evidence>
<dbReference type="SMART" id="SM00174">
    <property type="entry name" value="RHO"/>
    <property type="match status" value="1"/>
</dbReference>
<dbReference type="NCBIfam" id="TIGR00231">
    <property type="entry name" value="small_GTP"/>
    <property type="match status" value="1"/>
</dbReference>
<dbReference type="GO" id="GO:0005525">
    <property type="term" value="F:GTP binding"/>
    <property type="evidence" value="ECO:0007669"/>
    <property type="project" value="UniProtKB-KW"/>
</dbReference>
<evidence type="ECO:0000256" key="11">
    <source>
        <dbReference type="ARBA" id="ARBA00023136"/>
    </source>
</evidence>
<dbReference type="Pfam" id="PF00071">
    <property type="entry name" value="Ras"/>
    <property type="match status" value="1"/>
</dbReference>
<dbReference type="GO" id="GO:0010008">
    <property type="term" value="C:endosome membrane"/>
    <property type="evidence" value="ECO:0007669"/>
    <property type="project" value="UniProtKB-SubCell"/>
</dbReference>
<feature type="region of interest" description="Disordered" evidence="17">
    <location>
        <begin position="1310"/>
        <end position="1360"/>
    </location>
</feature>
<sequence length="1592" mass="174359">MAKKTYDLLFKLLLIGDSGVGKTCVLFRFSDDAFNTTFISTIGIDFKIKTVELQGKKIKLQIWDTAGQERFHTITTSYYRGAMGIMLVYDISNAKSFENISKWLRNIDEHANEDVERMLLGNKCDMEDKRIVPKAKGEQIAREHGIRFFETSAKANINIEKAFLTLAEDILRKTPVKEPNSENVDISSGGGVTGWKTKKADPRAPATGTSSFRHARARPCRRRDPGDDAGEMEKLSASISELSWSAVSLPLDAVVGKFRLPTLVKLSAGENVEGLSEEDVVLLHSCRQWTTVTAHSLEEGHYVIGPKIDIPLQYQVGFPADNSHDDDNDDDDDDDDDDGDHDNNDDNIDGGGDDDYGVVDDDDDDDDDGNDDDDDDNIDGGGDDDYGVDNDDGNHDDDGDDDDDIDGGGDHDDDDDDDNDDDDDEDYGVDNDDGNHDDDGDDDDDDDEDYGVGNDDDDDDDDDDDGDDNHDDDGDHDDDDNIDGGGDDDYGVDNDDGNHDDDGGDDDDDDIDGGGDHDDDDDDDNDDDDDDEDYGVDNDDGNHDDDGDDDDDDIDGGGDHDDDYDDDDEDYGVGNDDDDDDDDGDDNHDDDGDHDDDDNIDGGGDDDYGVDNDDDDDDDDDIDGGGDDDYGVVDDDDDDDDDGNHDDDDDDNIDGGGDDDYGVDNDDGNHDDDGGDDDDDDIDGGGDHDDDDDDDDDNDDDDDDEDYGVDNDDGNHDDDGDDDDDDIDGGGDHDGDDYDDDDEDYGVGNDDDDDDDDGDDNHDDDGDHDDDDNIDGGGDDDYGVDNDDDDDDDDDIDGGGDDDYGVVDDDDDDDDGNHDDDDDDNIDGGGDDDYGVDNDDGNHDDDGDDDDDDDDIDGGGDHDDDDDDDDNDDDDEDYGVGKFKLLDQDRDVREPVQYFASVEEIAGTFPDRVFVMEPITFSMKVVSGEFSEDSEVYNFSLQAGDELTPMGRAELLCVQSAREKSRLAALLRRLGRVGGASGRPVRTKLPCLICLNQRTRESVRLPLQCRGRFCTRSPLELRMQAGEHTLRTIIERVRLPVNVAVPPHPPPPPRSRYDQHTIRQGQRYKLLAIVSRTVVLCCVLRKQEVTPSHFLLLNDMPRFTLPDGLLRDDPVYQRAVLLSALRCQETFDPDDYSRAVREVKVDLTEECVSPRRIRVYPVFSPQRLSLCVYGGGAITPTTTTGCRDSLGDTQTPPGVEGEREGVGEGEEREYVTPDWPTETQEIPYEELWTNQSGGSYAEVPESTVKAEHNLISFHSTSSLDGTVGSTHVAMVQMEAGRVPTPPPVPPKSEAVKEECRFLNAPPVPPRCANAGGPTPSPPVPPRFPKVPATSTRSPNVSYYSSSLQESSAPRSGSNSPSPDSYSLYCYPCTWADCVTSDPSASPDPNQPAQACWSHPRSGGVFTSNILNTPLLSTDTAHKNYSTCPRPRPAAQNRFAPFGALNPFANPGHASSDWLATGRKSPNLLSDLTSNTPQESQANPETSPVPPPRPLKSLEEEMPVSSMVRGAEGGAGLSWRPPADLCWLSVEEVSCCLRFIGLADDVIGLFSRERIDGSIFTQLTEEILSEDFSLTKLQVKKIMQFIKGWRPKI</sequence>
<accession>A0AAE0PRU4</accession>
<feature type="domain" description="CABIT" evidence="18">
    <location>
        <begin position="881"/>
        <end position="1114"/>
    </location>
</feature>
<dbReference type="PANTHER" id="PTHR14454:SF5">
    <property type="entry name" value="GRB2-ASSOCIATED AND REGULATOR OF MAPK PROTEIN 2"/>
    <property type="match status" value="1"/>
</dbReference>
<evidence type="ECO:0000256" key="5">
    <source>
        <dbReference type="ARBA" id="ARBA00006392"/>
    </source>
</evidence>
<keyword evidence="9" id="KW-0653">Protein transport</keyword>
<evidence type="ECO:0000256" key="14">
    <source>
        <dbReference type="ARBA" id="ARBA00023329"/>
    </source>
</evidence>
<evidence type="ECO:0000256" key="15">
    <source>
        <dbReference type="ARBA" id="ARBA00025701"/>
    </source>
</evidence>
<feature type="compositionally biased region" description="Pro residues" evidence="17">
    <location>
        <begin position="1318"/>
        <end position="1328"/>
    </location>
</feature>
<dbReference type="InterPro" id="IPR001806">
    <property type="entry name" value="Small_GTPase"/>
</dbReference>
<dbReference type="SMART" id="SM00176">
    <property type="entry name" value="RAN"/>
    <property type="match status" value="1"/>
</dbReference>
<evidence type="ECO:0000256" key="17">
    <source>
        <dbReference type="SAM" id="MobiDB-lite"/>
    </source>
</evidence>
<comment type="catalytic activity">
    <reaction evidence="16">
        <text>GTP + H2O = GDP + phosphate + H(+)</text>
        <dbReference type="Rhea" id="RHEA:19669"/>
        <dbReference type="ChEBI" id="CHEBI:15377"/>
        <dbReference type="ChEBI" id="CHEBI:15378"/>
        <dbReference type="ChEBI" id="CHEBI:37565"/>
        <dbReference type="ChEBI" id="CHEBI:43474"/>
        <dbReference type="ChEBI" id="CHEBI:58189"/>
        <dbReference type="EC" id="3.6.5.2"/>
    </reaction>
    <physiologicalReaction direction="left-to-right" evidence="16">
        <dbReference type="Rhea" id="RHEA:19670"/>
    </physiologicalReaction>
</comment>
<keyword evidence="20" id="KW-1185">Reference proteome</keyword>
<keyword evidence="11" id="KW-0472">Membrane</keyword>
<dbReference type="InterPro" id="IPR027417">
    <property type="entry name" value="P-loop_NTPase"/>
</dbReference>
<dbReference type="GO" id="GO:0003925">
    <property type="term" value="F:G protein activity"/>
    <property type="evidence" value="ECO:0007669"/>
    <property type="project" value="UniProtKB-EC"/>
</dbReference>
<evidence type="ECO:0000256" key="16">
    <source>
        <dbReference type="ARBA" id="ARBA00047660"/>
    </source>
</evidence>
<dbReference type="SMART" id="SM00175">
    <property type="entry name" value="RAB"/>
    <property type="match status" value="1"/>
</dbReference>
<keyword evidence="8" id="KW-0547">Nucleotide-binding</keyword>
<dbReference type="SMART" id="SM00177">
    <property type="entry name" value="ARF"/>
    <property type="match status" value="1"/>
</dbReference>
<evidence type="ECO:0000256" key="10">
    <source>
        <dbReference type="ARBA" id="ARBA00023134"/>
    </source>
</evidence>
<evidence type="ECO:0000256" key="3">
    <source>
        <dbReference type="ARBA" id="ARBA00004608"/>
    </source>
</evidence>
<proteinExistence type="inferred from homology"/>
<feature type="region of interest" description="Disordered" evidence="17">
    <location>
        <begin position="1464"/>
        <end position="1496"/>
    </location>
</feature>
<dbReference type="SMART" id="SM00173">
    <property type="entry name" value="RAS"/>
    <property type="match status" value="1"/>
</dbReference>
<comment type="subcellular location">
    <subcellularLocation>
        <location evidence="15">Cytoplasmic vesicle membrane</location>
        <topology evidence="15">Lipid-anchor</topology>
        <orientation evidence="15">Cytoplasmic side</orientation>
    </subcellularLocation>
    <subcellularLocation>
        <location evidence="2">Cytoplasmic vesicle</location>
        <location evidence="2">Phagosome membrane</location>
    </subcellularLocation>
    <subcellularLocation>
        <location evidence="3">Endosome membrane</location>
    </subcellularLocation>
</comment>
<dbReference type="PANTHER" id="PTHR14454">
    <property type="entry name" value="GRB2-ASSOCIATED AND REGULATOR OF MAPK PROTEIN FAMILY MEMBER"/>
    <property type="match status" value="1"/>
</dbReference>
<evidence type="ECO:0000256" key="2">
    <source>
        <dbReference type="ARBA" id="ARBA00004580"/>
    </source>
</evidence>
<dbReference type="CDD" id="cd01867">
    <property type="entry name" value="Rab8_Rab10_Rab13_like"/>
    <property type="match status" value="1"/>
</dbReference>
<comment type="similarity">
    <text evidence="4">Belongs to the small GTPase superfamily. Rab family.</text>
</comment>
<name>A0AAE0PRU4_9TELE</name>
<comment type="similarity">
    <text evidence="5">Belongs to the GAREM family.</text>
</comment>
<evidence type="ECO:0000256" key="4">
    <source>
        <dbReference type="ARBA" id="ARBA00006270"/>
    </source>
</evidence>
<dbReference type="Gene3D" id="3.40.50.300">
    <property type="entry name" value="P-loop containing nucleotide triphosphate hydrolases"/>
    <property type="match status" value="1"/>
</dbReference>
<protein>
    <recommendedName>
        <fullName evidence="6">small monomeric GTPase</fullName>
        <ecNumber evidence="6">3.6.5.2</ecNumber>
    </recommendedName>
</protein>
<evidence type="ECO:0000256" key="7">
    <source>
        <dbReference type="ARBA" id="ARBA00022553"/>
    </source>
</evidence>
<dbReference type="FunFam" id="3.40.50.300:FF:000202">
    <property type="entry name" value="ras-related protein Rab-8A"/>
    <property type="match status" value="1"/>
</dbReference>
<feature type="region of interest" description="Disordered" evidence="17">
    <location>
        <begin position="317"/>
        <end position="882"/>
    </location>
</feature>
<feature type="region of interest" description="Disordered" evidence="17">
    <location>
        <begin position="178"/>
        <end position="231"/>
    </location>
</feature>
<dbReference type="EC" id="3.6.5.2" evidence="6"/>
<keyword evidence="9" id="KW-0813">Transport</keyword>
<evidence type="ECO:0000313" key="20">
    <source>
        <dbReference type="Proteomes" id="UP001274896"/>
    </source>
</evidence>
<feature type="compositionally biased region" description="Polar residues" evidence="17">
    <location>
        <begin position="1466"/>
        <end position="1485"/>
    </location>
</feature>
<feature type="domain" description="CABIT" evidence="18">
    <location>
        <begin position="260"/>
        <end position="315"/>
    </location>
</feature>
<dbReference type="Gene3D" id="1.10.150.50">
    <property type="entry name" value="Transcription Factor, Ets-1"/>
    <property type="match status" value="1"/>
</dbReference>
<evidence type="ECO:0000256" key="6">
    <source>
        <dbReference type="ARBA" id="ARBA00011984"/>
    </source>
</evidence>
<feature type="region of interest" description="Disordered" evidence="17">
    <location>
        <begin position="1183"/>
        <end position="1214"/>
    </location>
</feature>
<evidence type="ECO:0000313" key="19">
    <source>
        <dbReference type="EMBL" id="KAK3506854.1"/>
    </source>
</evidence>
<dbReference type="PROSITE" id="PS51421">
    <property type="entry name" value="RAS"/>
    <property type="match status" value="1"/>
</dbReference>
<dbReference type="PRINTS" id="PR00449">
    <property type="entry name" value="RASTRNSFRMNG"/>
</dbReference>
<keyword evidence="14" id="KW-0968">Cytoplasmic vesicle</keyword>
<keyword evidence="12" id="KW-0449">Lipoprotein</keyword>
<evidence type="ECO:0000259" key="18">
    <source>
        <dbReference type="Pfam" id="PF12736"/>
    </source>
</evidence>
<dbReference type="InterPro" id="IPR013761">
    <property type="entry name" value="SAM/pointed_sf"/>
</dbReference>
<keyword evidence="13" id="KW-0636">Prenylation</keyword>
<gene>
    <name evidence="19" type="ORF">QTP70_029462</name>
</gene>
<dbReference type="GO" id="GO:0015031">
    <property type="term" value="P:protein transport"/>
    <property type="evidence" value="ECO:0007669"/>
    <property type="project" value="UniProtKB-KW"/>
</dbReference>
<dbReference type="EMBL" id="JAUCMX010000030">
    <property type="protein sequence ID" value="KAK3506854.1"/>
    <property type="molecule type" value="Genomic_DNA"/>
</dbReference>
<keyword evidence="10" id="KW-0342">GTP-binding</keyword>
<dbReference type="InterPro" id="IPR005225">
    <property type="entry name" value="Small_GTP-bd"/>
</dbReference>
<keyword evidence="7" id="KW-0597">Phosphoprotein</keyword>
<dbReference type="SUPFAM" id="SSF52540">
    <property type="entry name" value="P-loop containing nucleoside triphosphate hydrolases"/>
    <property type="match status" value="1"/>
</dbReference>
<feature type="compositionally biased region" description="Acidic residues" evidence="17">
    <location>
        <begin position="324"/>
        <end position="495"/>
    </location>
</feature>
<dbReference type="PROSITE" id="PS51419">
    <property type="entry name" value="RAB"/>
    <property type="match status" value="1"/>
</dbReference>
<organism evidence="19 20">
    <name type="scientific">Hemibagrus guttatus</name>
    <dbReference type="NCBI Taxonomy" id="175788"/>
    <lineage>
        <taxon>Eukaryota</taxon>
        <taxon>Metazoa</taxon>
        <taxon>Chordata</taxon>
        <taxon>Craniata</taxon>
        <taxon>Vertebrata</taxon>
        <taxon>Euteleostomi</taxon>
        <taxon>Actinopterygii</taxon>
        <taxon>Neopterygii</taxon>
        <taxon>Teleostei</taxon>
        <taxon>Ostariophysi</taxon>
        <taxon>Siluriformes</taxon>
        <taxon>Bagridae</taxon>
        <taxon>Hemibagrus</taxon>
    </lineage>
</organism>
<dbReference type="InterPro" id="IPR025946">
    <property type="entry name" value="CABIT_dom"/>
</dbReference>
<dbReference type="Pfam" id="PF12736">
    <property type="entry name" value="CABIT"/>
    <property type="match status" value="2"/>
</dbReference>
<dbReference type="GO" id="GO:0030670">
    <property type="term" value="C:phagocytic vesicle membrane"/>
    <property type="evidence" value="ECO:0007669"/>
    <property type="project" value="UniProtKB-SubCell"/>
</dbReference>
<evidence type="ECO:0000256" key="8">
    <source>
        <dbReference type="ARBA" id="ARBA00022741"/>
    </source>
</evidence>
<reference evidence="19" key="1">
    <citation type="submission" date="2023-06" db="EMBL/GenBank/DDBJ databases">
        <title>Male Hemibagrus guttatus genome.</title>
        <authorList>
            <person name="Bian C."/>
        </authorList>
    </citation>
    <scope>NUCLEOTIDE SEQUENCE</scope>
    <source>
        <strain evidence="19">Male_cb2023</strain>
        <tissue evidence="19">Muscle</tissue>
    </source>
</reference>
<evidence type="ECO:0000256" key="9">
    <source>
        <dbReference type="ARBA" id="ARBA00022927"/>
    </source>
</evidence>
<dbReference type="SUPFAM" id="SSF47769">
    <property type="entry name" value="SAM/Pointed domain"/>
    <property type="match status" value="1"/>
</dbReference>
<comment type="cofactor">
    <cofactor evidence="1">
        <name>Mg(2+)</name>
        <dbReference type="ChEBI" id="CHEBI:18420"/>
    </cofactor>
</comment>
<comment type="caution">
    <text evidence="19">The sequence shown here is derived from an EMBL/GenBank/DDBJ whole genome shotgun (WGS) entry which is preliminary data.</text>
</comment>
<feature type="compositionally biased region" description="Basic and acidic residues" evidence="17">
    <location>
        <begin position="222"/>
        <end position="231"/>
    </location>
</feature>